<gene>
    <name evidence="8" type="ORF">E6C60_0821</name>
</gene>
<evidence type="ECO:0000256" key="3">
    <source>
        <dbReference type="ARBA" id="ARBA00023295"/>
    </source>
</evidence>
<dbReference type="SUPFAM" id="SSF49899">
    <property type="entry name" value="Concanavalin A-like lectins/glucanases"/>
    <property type="match status" value="1"/>
</dbReference>
<dbReference type="AlphaFoldDB" id="A0A4P8XGG3"/>
<dbReference type="InterPro" id="IPR023296">
    <property type="entry name" value="Glyco_hydro_beta-prop_sf"/>
</dbReference>
<evidence type="ECO:0000256" key="2">
    <source>
        <dbReference type="ARBA" id="ARBA00022801"/>
    </source>
</evidence>
<dbReference type="InterPro" id="IPR013320">
    <property type="entry name" value="ConA-like_dom_sf"/>
</dbReference>
<dbReference type="InterPro" id="IPR006710">
    <property type="entry name" value="Glyco_hydro_43"/>
</dbReference>
<dbReference type="Pfam" id="PF04616">
    <property type="entry name" value="Glyco_hydro_43"/>
    <property type="match status" value="1"/>
</dbReference>
<evidence type="ECO:0000256" key="6">
    <source>
        <dbReference type="RuleBase" id="RU361187"/>
    </source>
</evidence>
<evidence type="ECO:0000256" key="5">
    <source>
        <dbReference type="PIRSR" id="PIRSR606710-2"/>
    </source>
</evidence>
<dbReference type="Pfam" id="PF17851">
    <property type="entry name" value="GH43_C2"/>
    <property type="match status" value="1"/>
</dbReference>
<dbReference type="RefSeq" id="WP_233281131.1">
    <property type="nucleotide sequence ID" value="NZ_CP040396.1"/>
</dbReference>
<protein>
    <submittedName>
        <fullName evidence="8">Xylan 1,4-beta-xylosidase</fullName>
    </submittedName>
</protein>
<dbReference type="GO" id="GO:0005975">
    <property type="term" value="P:carbohydrate metabolic process"/>
    <property type="evidence" value="ECO:0007669"/>
    <property type="project" value="InterPro"/>
</dbReference>
<dbReference type="KEGG" id="palo:E6C60_0821"/>
<evidence type="ECO:0000259" key="7">
    <source>
        <dbReference type="Pfam" id="PF17851"/>
    </source>
</evidence>
<sequence length="476" mass="54065">MEHYMNPIIAGDYPDPSIVRVDQDYYMTHSSFQYAPGLLIWHSRNLVHWEPVGYALQEYLGDVWAPDFIEHHGMFYIYFPANGTNWVVTAPSPIGPWSRPIDLSVGHIDPGHIAAPDGKRYLHLSGGHFVELEADGCSVIGTPRKVYVGWSYPLEWRVEGFCLESPKLRYKDGYYYLTSAQGGTAGPATSHMVVSARSRTPWGPWENSPYNPIVRTSSRSERWCSRGHGTLLDASDGTWWMLYHGYEKEFYTLGRQTLMEPIEWTSDGWFRVPGGIQPDQPLPLPLPSGASVDPSDHGMMLSDSFAESRLGLQWQRFGASIDDHRYELKDRSLTIHADEVELSPLLCIVPDHAYSIETEISLLDEGAEGLLLLFYDRACYMGIGLSKHGVFGIRRSRKLKPRICSANRVRLKLINDNHEVELYYKLEEEDWVRLPETMDTSGYHHNALGGFLSLRAGIEATGKGRVQFHDFTYCKL</sequence>
<dbReference type="EMBL" id="CP040396">
    <property type="protein sequence ID" value="QCT01542.1"/>
    <property type="molecule type" value="Genomic_DNA"/>
</dbReference>
<evidence type="ECO:0000313" key="9">
    <source>
        <dbReference type="Proteomes" id="UP000300879"/>
    </source>
</evidence>
<dbReference type="InterPro" id="IPR041542">
    <property type="entry name" value="GH43_C2"/>
</dbReference>
<comment type="similarity">
    <text evidence="1 6">Belongs to the glycosyl hydrolase 43 family.</text>
</comment>
<feature type="active site" description="Proton acceptor" evidence="4">
    <location>
        <position position="15"/>
    </location>
</feature>
<dbReference type="Gene3D" id="2.115.10.20">
    <property type="entry name" value="Glycosyl hydrolase domain, family 43"/>
    <property type="match status" value="1"/>
</dbReference>
<keyword evidence="2 6" id="KW-0378">Hydrolase</keyword>
<accession>A0A4P8XGG3</accession>
<keyword evidence="9" id="KW-1185">Reference proteome</keyword>
<dbReference type="Proteomes" id="UP000300879">
    <property type="component" value="Chromosome"/>
</dbReference>
<name>A0A4P8XGG3_9BACL</name>
<organism evidence="8 9">
    <name type="scientific">Paenibacillus algicola</name>
    <dbReference type="NCBI Taxonomy" id="2565926"/>
    <lineage>
        <taxon>Bacteria</taxon>
        <taxon>Bacillati</taxon>
        <taxon>Bacillota</taxon>
        <taxon>Bacilli</taxon>
        <taxon>Bacillales</taxon>
        <taxon>Paenibacillaceae</taxon>
        <taxon>Paenibacillus</taxon>
    </lineage>
</organism>
<dbReference type="Gene3D" id="2.60.120.200">
    <property type="match status" value="1"/>
</dbReference>
<reference evidence="8 9" key="1">
    <citation type="submission" date="2019-05" db="EMBL/GenBank/DDBJ databases">
        <authorList>
            <person name="Chen C."/>
        </authorList>
    </citation>
    <scope>NUCLEOTIDE SEQUENCE [LARGE SCALE GENOMIC DNA]</scope>
    <source>
        <strain evidence="8 9">HB172198</strain>
    </source>
</reference>
<dbReference type="InterPro" id="IPR051795">
    <property type="entry name" value="Glycosyl_Hydrlase_43"/>
</dbReference>
<feature type="domain" description="Beta-xylosidase C-terminal Concanavalin A-like" evidence="7">
    <location>
        <begin position="302"/>
        <end position="473"/>
    </location>
</feature>
<dbReference type="SUPFAM" id="SSF75005">
    <property type="entry name" value="Arabinanase/levansucrase/invertase"/>
    <property type="match status" value="1"/>
</dbReference>
<dbReference type="PANTHER" id="PTHR42812:SF2">
    <property type="entry name" value="XYLOSIDASE_ARABINOSIDASE"/>
    <property type="match status" value="1"/>
</dbReference>
<dbReference type="GO" id="GO:0004553">
    <property type="term" value="F:hydrolase activity, hydrolyzing O-glycosyl compounds"/>
    <property type="evidence" value="ECO:0007669"/>
    <property type="project" value="InterPro"/>
</dbReference>
<dbReference type="CDD" id="cd09002">
    <property type="entry name" value="GH43_XYL-like"/>
    <property type="match status" value="1"/>
</dbReference>
<keyword evidence="3 6" id="KW-0326">Glycosidase</keyword>
<evidence type="ECO:0000256" key="1">
    <source>
        <dbReference type="ARBA" id="ARBA00009865"/>
    </source>
</evidence>
<proteinExistence type="inferred from homology"/>
<feature type="active site" description="Proton donor" evidence="4">
    <location>
        <position position="164"/>
    </location>
</feature>
<evidence type="ECO:0000313" key="8">
    <source>
        <dbReference type="EMBL" id="QCT01542.1"/>
    </source>
</evidence>
<evidence type="ECO:0000256" key="4">
    <source>
        <dbReference type="PIRSR" id="PIRSR606710-1"/>
    </source>
</evidence>
<dbReference type="PANTHER" id="PTHR42812">
    <property type="entry name" value="BETA-XYLOSIDASE"/>
    <property type="match status" value="1"/>
</dbReference>
<feature type="site" description="Important for catalytic activity, responsible for pKa modulation of the active site Glu and correct orientation of both the proton donor and substrate" evidence="5">
    <location>
        <position position="109"/>
    </location>
</feature>